<dbReference type="Gene3D" id="2.130.10.10">
    <property type="entry name" value="YVTN repeat-like/Quinoprotein amine dehydrogenase"/>
    <property type="match status" value="2"/>
</dbReference>
<dbReference type="KEGG" id="gog:C1280_35955"/>
<evidence type="ECO:0000313" key="2">
    <source>
        <dbReference type="EMBL" id="AWM41860.1"/>
    </source>
</evidence>
<dbReference type="Pfam" id="PF00400">
    <property type="entry name" value="WD40"/>
    <property type="match status" value="2"/>
</dbReference>
<protein>
    <submittedName>
        <fullName evidence="2">WD40 repeat domain-containing protein</fullName>
    </submittedName>
</protein>
<dbReference type="RefSeq" id="WP_010041048.1">
    <property type="nucleotide sequence ID" value="NZ_CP025958.1"/>
</dbReference>
<dbReference type="AlphaFoldDB" id="A0A2Z3HK67"/>
<dbReference type="Proteomes" id="UP000245802">
    <property type="component" value="Chromosome"/>
</dbReference>
<dbReference type="InterPro" id="IPR015943">
    <property type="entry name" value="WD40/YVTN_repeat-like_dom_sf"/>
</dbReference>
<evidence type="ECO:0000256" key="1">
    <source>
        <dbReference type="PROSITE-ProRule" id="PRU00221"/>
    </source>
</evidence>
<name>A0A2Z3HK67_9BACT</name>
<keyword evidence="1" id="KW-0853">WD repeat</keyword>
<organism evidence="2 3">
    <name type="scientific">Gemmata obscuriglobus</name>
    <dbReference type="NCBI Taxonomy" id="114"/>
    <lineage>
        <taxon>Bacteria</taxon>
        <taxon>Pseudomonadati</taxon>
        <taxon>Planctomycetota</taxon>
        <taxon>Planctomycetia</taxon>
        <taxon>Gemmatales</taxon>
        <taxon>Gemmataceae</taxon>
        <taxon>Gemmata</taxon>
    </lineage>
</organism>
<dbReference type="EMBL" id="CP025958">
    <property type="protein sequence ID" value="AWM41860.1"/>
    <property type="molecule type" value="Genomic_DNA"/>
</dbReference>
<dbReference type="PANTHER" id="PTHR19879:SF9">
    <property type="entry name" value="TRANSCRIPTION INITIATION FACTOR TFIID SUBUNIT 5"/>
    <property type="match status" value="1"/>
</dbReference>
<dbReference type="PROSITE" id="PS50294">
    <property type="entry name" value="WD_REPEATS_REGION"/>
    <property type="match status" value="1"/>
</dbReference>
<dbReference type="InterPro" id="IPR001680">
    <property type="entry name" value="WD40_rpt"/>
</dbReference>
<dbReference type="PANTHER" id="PTHR19879">
    <property type="entry name" value="TRANSCRIPTION INITIATION FACTOR TFIID"/>
    <property type="match status" value="1"/>
</dbReference>
<dbReference type="PROSITE" id="PS50082">
    <property type="entry name" value="WD_REPEATS_2"/>
    <property type="match status" value="2"/>
</dbReference>
<dbReference type="SMART" id="SM00320">
    <property type="entry name" value="WD40"/>
    <property type="match status" value="2"/>
</dbReference>
<dbReference type="OrthoDB" id="135429at2"/>
<feature type="repeat" description="WD" evidence="1">
    <location>
        <begin position="273"/>
        <end position="301"/>
    </location>
</feature>
<sequence length="301" mass="32173">MRVLDAGANGAGAVCFSPDGRTLAVGDRAVVVFSLFDDRRLPVRLRTGAVRQLAFHPHRPRLFALAGNDFRVDDIDGSGFRPRFQRLTYADRFALGTDGGAVLSGRFDLERNGSRLRRYADVSNAIDTDWPADPTGDGNLHWGLAWVPGTDRFAVAEWEGEFPEYRTAVTVRAAATGGVVAKTVWGSSACTLAAAPDGTLIAAAKAVLAAWPGGDLARPPRTIANDSRKHFTGIAFHPSGRYLAATSNDATVKLFDTAAWEVTHTFTWAVGRMRSVAFSPDGALAAAGSDTGKVVVWDVDL</sequence>
<keyword evidence="3" id="KW-1185">Reference proteome</keyword>
<reference evidence="2 3" key="1">
    <citation type="submission" date="2018-01" db="EMBL/GenBank/DDBJ databases">
        <title>G. obscuriglobus.</title>
        <authorList>
            <person name="Franke J."/>
            <person name="Blomberg W."/>
            <person name="Selmecki A."/>
        </authorList>
    </citation>
    <scope>NUCLEOTIDE SEQUENCE [LARGE SCALE GENOMIC DNA]</scope>
    <source>
        <strain evidence="2 3">DSM 5831</strain>
    </source>
</reference>
<feature type="repeat" description="WD" evidence="1">
    <location>
        <begin position="224"/>
        <end position="265"/>
    </location>
</feature>
<dbReference type="SUPFAM" id="SSF63829">
    <property type="entry name" value="Calcium-dependent phosphotriesterase"/>
    <property type="match status" value="1"/>
</dbReference>
<gene>
    <name evidence="2" type="ORF">C1280_35955</name>
</gene>
<evidence type="ECO:0000313" key="3">
    <source>
        <dbReference type="Proteomes" id="UP000245802"/>
    </source>
</evidence>
<accession>A0A2Z3HK67</accession>
<proteinExistence type="predicted"/>